<evidence type="ECO:0000259" key="3">
    <source>
        <dbReference type="Pfam" id="PF13407"/>
    </source>
</evidence>
<dbReference type="EMBL" id="BAABHK010000004">
    <property type="protein sequence ID" value="GAA4626103.1"/>
    <property type="molecule type" value="Genomic_DNA"/>
</dbReference>
<feature type="domain" description="Periplasmic binding protein" evidence="3">
    <location>
        <begin position="85"/>
        <end position="315"/>
    </location>
</feature>
<dbReference type="PANTHER" id="PTHR30036">
    <property type="entry name" value="D-XYLOSE-BINDING PERIPLASMIC PROTEIN"/>
    <property type="match status" value="1"/>
</dbReference>
<dbReference type="PANTHER" id="PTHR30036:SF1">
    <property type="entry name" value="D-XYLOSE-BINDING PERIPLASMIC PROTEIN"/>
    <property type="match status" value="1"/>
</dbReference>
<evidence type="ECO:0000256" key="1">
    <source>
        <dbReference type="ARBA" id="ARBA00004196"/>
    </source>
</evidence>
<evidence type="ECO:0000256" key="2">
    <source>
        <dbReference type="ARBA" id="ARBA00022729"/>
    </source>
</evidence>
<proteinExistence type="predicted"/>
<evidence type="ECO:0000313" key="4">
    <source>
        <dbReference type="EMBL" id="GAA4626103.1"/>
    </source>
</evidence>
<name>A0ABP8UBV7_9ACTN</name>
<dbReference type="InterPro" id="IPR028082">
    <property type="entry name" value="Peripla_BP_I"/>
</dbReference>
<comment type="caution">
    <text evidence="4">The sequence shown here is derived from an EMBL/GenBank/DDBJ whole genome shotgun (WGS) entry which is preliminary data.</text>
</comment>
<comment type="subcellular location">
    <subcellularLocation>
        <location evidence="1">Cell envelope</location>
    </subcellularLocation>
</comment>
<keyword evidence="5" id="KW-1185">Reference proteome</keyword>
<dbReference type="SUPFAM" id="SSF53822">
    <property type="entry name" value="Periplasmic binding protein-like I"/>
    <property type="match status" value="1"/>
</dbReference>
<keyword evidence="2" id="KW-0732">Signal</keyword>
<gene>
    <name evidence="4" type="ORF">GCM10023196_032960</name>
</gene>
<dbReference type="Pfam" id="PF13407">
    <property type="entry name" value="Peripla_BP_4"/>
    <property type="match status" value="1"/>
</dbReference>
<dbReference type="Proteomes" id="UP001501442">
    <property type="component" value="Unassembled WGS sequence"/>
</dbReference>
<accession>A0ABP8UBV7</accession>
<organism evidence="4 5">
    <name type="scientific">Actinoallomurus vinaceus</name>
    <dbReference type="NCBI Taxonomy" id="1080074"/>
    <lineage>
        <taxon>Bacteria</taxon>
        <taxon>Bacillati</taxon>
        <taxon>Actinomycetota</taxon>
        <taxon>Actinomycetes</taxon>
        <taxon>Streptosporangiales</taxon>
        <taxon>Thermomonosporaceae</taxon>
        <taxon>Actinoallomurus</taxon>
    </lineage>
</organism>
<dbReference type="PROSITE" id="PS51257">
    <property type="entry name" value="PROKAR_LIPOPROTEIN"/>
    <property type="match status" value="1"/>
</dbReference>
<dbReference type="InterPro" id="IPR025997">
    <property type="entry name" value="SBP_2_dom"/>
</dbReference>
<evidence type="ECO:0000313" key="5">
    <source>
        <dbReference type="Proteomes" id="UP001501442"/>
    </source>
</evidence>
<protein>
    <submittedName>
        <fullName evidence="4">Sugar ABC transporter substrate-binding protein</fullName>
    </submittedName>
</protein>
<dbReference type="Gene3D" id="3.40.50.2300">
    <property type="match status" value="2"/>
</dbReference>
<reference evidence="5" key="1">
    <citation type="journal article" date="2019" name="Int. J. Syst. Evol. Microbiol.">
        <title>The Global Catalogue of Microorganisms (GCM) 10K type strain sequencing project: providing services to taxonomists for standard genome sequencing and annotation.</title>
        <authorList>
            <consortium name="The Broad Institute Genomics Platform"/>
            <consortium name="The Broad Institute Genome Sequencing Center for Infectious Disease"/>
            <person name="Wu L."/>
            <person name="Ma J."/>
        </authorList>
    </citation>
    <scope>NUCLEOTIDE SEQUENCE [LARGE SCALE GENOMIC DNA]</scope>
    <source>
        <strain evidence="5">JCM 17939</strain>
    </source>
</reference>
<dbReference type="InterPro" id="IPR050555">
    <property type="entry name" value="Bact_Solute-Bind_Prot2"/>
</dbReference>
<sequence>MDRAAPVFGGVMRARLVRGAVGGVTLGALYGMAGCGSVEQDRDLGVVASAERGFGVGLLLPGGSGRTDRDRHYIRDELAAQCPKCRLFFADANGEADLQLQQVDLMIVNGVKVIILDPVDDKAIASAVTRAHRKGVKIVAYDRLPAGPVDAYTSFDNVQVGREQGLALLAAIKKGGDPRRGDMVMINGSPTDPNTAEFKKGALSVLQGRVRIARSYDAPNWRPDLAAAAAAAAFIALGPRRIVGVYCANDTMAGGVSVAMRKTGVRPGTPLTGQDAALDAVQRILLGTQTMTVYKPIRQEAKNAVRSAVALVSGRRPPSNRTVSNATGHSVPASIINPVAVDRSNVKETVVKDGFWTVRAICTREVAAACQAAGLT</sequence>